<dbReference type="Pfam" id="PF00271">
    <property type="entry name" value="Helicase_C"/>
    <property type="match status" value="1"/>
</dbReference>
<keyword evidence="11" id="KW-1185">Reference proteome</keyword>
<organism evidence="10 11">
    <name type="scientific">Triparma laevis f. longispina</name>
    <dbReference type="NCBI Taxonomy" id="1714387"/>
    <lineage>
        <taxon>Eukaryota</taxon>
        <taxon>Sar</taxon>
        <taxon>Stramenopiles</taxon>
        <taxon>Ochrophyta</taxon>
        <taxon>Bolidophyceae</taxon>
        <taxon>Parmales</taxon>
        <taxon>Triparmaceae</taxon>
        <taxon>Triparma</taxon>
    </lineage>
</organism>
<feature type="region of interest" description="Disordered" evidence="7">
    <location>
        <begin position="643"/>
        <end position="683"/>
    </location>
</feature>
<gene>
    <name evidence="10" type="ORF">TrLO_g7145</name>
</gene>
<dbReference type="GO" id="GO:0003724">
    <property type="term" value="F:RNA helicase activity"/>
    <property type="evidence" value="ECO:0007669"/>
    <property type="project" value="UniProtKB-EC"/>
</dbReference>
<evidence type="ECO:0000256" key="7">
    <source>
        <dbReference type="SAM" id="MobiDB-lite"/>
    </source>
</evidence>
<evidence type="ECO:0000313" key="10">
    <source>
        <dbReference type="EMBL" id="GMH72200.1"/>
    </source>
</evidence>
<protein>
    <recommendedName>
        <fullName evidence="6">ATP-dependent RNA helicase</fullName>
        <ecNumber evidence="6">3.6.4.13</ecNumber>
    </recommendedName>
</protein>
<feature type="compositionally biased region" description="Acidic residues" evidence="7">
    <location>
        <begin position="439"/>
        <end position="450"/>
    </location>
</feature>
<feature type="compositionally biased region" description="Low complexity" evidence="7">
    <location>
        <begin position="451"/>
        <end position="461"/>
    </location>
</feature>
<feature type="compositionally biased region" description="Basic residues" evidence="7">
    <location>
        <begin position="613"/>
        <end position="623"/>
    </location>
</feature>
<keyword evidence="3 6" id="KW-0347">Helicase</keyword>
<feature type="compositionally biased region" description="Basic and acidic residues" evidence="7">
    <location>
        <begin position="650"/>
        <end position="665"/>
    </location>
</feature>
<dbReference type="Pfam" id="PF00270">
    <property type="entry name" value="DEAD"/>
    <property type="match status" value="1"/>
</dbReference>
<evidence type="ECO:0000256" key="1">
    <source>
        <dbReference type="ARBA" id="ARBA00022741"/>
    </source>
</evidence>
<dbReference type="Gene3D" id="3.40.50.300">
    <property type="entry name" value="P-loop containing nucleotide triphosphate hydrolases"/>
    <property type="match status" value="2"/>
</dbReference>
<keyword evidence="2 6" id="KW-0378">Hydrolase</keyword>
<name>A0A9W7EBQ2_9STRA</name>
<comment type="similarity">
    <text evidence="6">Belongs to the DEAD box helicase family.</text>
</comment>
<feature type="domain" description="Helicase ATP-binding" evidence="8">
    <location>
        <begin position="62"/>
        <end position="243"/>
    </location>
</feature>
<feature type="compositionally biased region" description="Pro residues" evidence="7">
    <location>
        <begin position="1"/>
        <end position="15"/>
    </location>
</feature>
<dbReference type="CDD" id="cd17960">
    <property type="entry name" value="DEADc_DDX55"/>
    <property type="match status" value="1"/>
</dbReference>
<dbReference type="InterPro" id="IPR014001">
    <property type="entry name" value="Helicase_ATP-bd"/>
</dbReference>
<dbReference type="Proteomes" id="UP001165122">
    <property type="component" value="Unassembled WGS sequence"/>
</dbReference>
<reference evidence="11" key="1">
    <citation type="journal article" date="2023" name="Commun. Biol.">
        <title>Genome analysis of Parmales, the sister group of diatoms, reveals the evolutionary specialization of diatoms from phago-mixotrophs to photoautotrophs.</title>
        <authorList>
            <person name="Ban H."/>
            <person name="Sato S."/>
            <person name="Yoshikawa S."/>
            <person name="Yamada K."/>
            <person name="Nakamura Y."/>
            <person name="Ichinomiya M."/>
            <person name="Sato N."/>
            <person name="Blanc-Mathieu R."/>
            <person name="Endo H."/>
            <person name="Kuwata A."/>
            <person name="Ogata H."/>
        </authorList>
    </citation>
    <scope>NUCLEOTIDE SEQUENCE [LARGE SCALE GENOMIC DNA]</scope>
    <source>
        <strain evidence="11">NIES 3700</strain>
    </source>
</reference>
<dbReference type="AlphaFoldDB" id="A0A9W7EBQ2"/>
<dbReference type="InterPro" id="IPR011545">
    <property type="entry name" value="DEAD/DEAH_box_helicase_dom"/>
</dbReference>
<feature type="domain" description="Helicase C-terminal" evidence="9">
    <location>
        <begin position="275"/>
        <end position="435"/>
    </location>
</feature>
<dbReference type="EC" id="3.6.4.13" evidence="6"/>
<keyword evidence="5 6" id="KW-0694">RNA-binding</keyword>
<dbReference type="InterPro" id="IPR001650">
    <property type="entry name" value="Helicase_C-like"/>
</dbReference>
<evidence type="ECO:0000256" key="6">
    <source>
        <dbReference type="RuleBase" id="RU365068"/>
    </source>
</evidence>
<dbReference type="Pfam" id="PF13959">
    <property type="entry name" value="CTE_SPB4"/>
    <property type="match status" value="1"/>
</dbReference>
<evidence type="ECO:0000256" key="3">
    <source>
        <dbReference type="ARBA" id="ARBA00022806"/>
    </source>
</evidence>
<keyword evidence="4 6" id="KW-0067">ATP-binding</keyword>
<dbReference type="PROSITE" id="PS51192">
    <property type="entry name" value="HELICASE_ATP_BIND_1"/>
    <property type="match status" value="1"/>
</dbReference>
<feature type="region of interest" description="Disordered" evidence="7">
    <location>
        <begin position="432"/>
        <end position="461"/>
    </location>
</feature>
<dbReference type="InterPro" id="IPR025313">
    <property type="entry name" value="SPB4-like_CTE"/>
</dbReference>
<dbReference type="GO" id="GO:0003723">
    <property type="term" value="F:RNA binding"/>
    <property type="evidence" value="ECO:0007669"/>
    <property type="project" value="UniProtKB-UniRule"/>
</dbReference>
<dbReference type="EMBL" id="BRXW01000650">
    <property type="protein sequence ID" value="GMH72200.1"/>
    <property type="molecule type" value="Genomic_DNA"/>
</dbReference>
<dbReference type="OrthoDB" id="7396459at2759"/>
<accession>A0A9W7EBQ2</accession>
<evidence type="ECO:0000259" key="9">
    <source>
        <dbReference type="PROSITE" id="PS51194"/>
    </source>
</evidence>
<evidence type="ECO:0000313" key="11">
    <source>
        <dbReference type="Proteomes" id="UP001165122"/>
    </source>
</evidence>
<feature type="compositionally biased region" description="Acidic residues" evidence="7">
    <location>
        <begin position="671"/>
        <end position="683"/>
    </location>
</feature>
<sequence length="683" mass="75283">MSDPTPEPPAPPPMPSFNNLKPTLSDTTLKSISVVLHTGSSIISSDNNNALPPPTPVQSASIPLLLTNKDVAVQALTGSGKTLAYVIPSIEMILRRTSPLKPSQISTLVIVPTRELASQVYSVFKIFTDGTDSINTPICCIGGEGTTAKTDLEKFVKLNSDIMVGTPGRIHDILTRYSTVDVREIDVLILDEADSLLSMGFEVQVSGILKRLPQMRRTGLFSATMTRGVKELSRAGLRNPVIVNVNVQGGDNASKTSNTPSSLTNYYLVCPMLEKLSRLAAFLLDHKDEKVIVFFLTCTAVDFFGSAIKEILGNKMEYCEDLHGKMNQKRRENCLKRYKESKCGALMCTDVAARGLDVDDIAWVVQFDSPTEPSQFTHRVGRAARAGKSGRSLVFLSPEEEAYVDFLKLRKIPIEELGGGERAGEQCLLDMMEGGGGEEGGEGGDGEETTETTSSETTKTTVTATKTITSDNKIRNILPAVKSLVLSDRDYLEKGTKAFTSYIRAYKEHNLHFIFRFASLDLGELATAFCLLRLPKMPELKDSHGSLNFEPAGEEINIHGIKFKDKNREKARQARLVKELAAGGKNAKQVKAEIKKAEKLQKQKKYVEDQKAKGRNTNKKRGKNAQIHDEWDELAKEERLHKKLRKGKITKQEYKNLMRGDDKKGGGGGDLDSDEDFDDDLSM</sequence>
<comment type="function">
    <text evidence="6">RNA helicase.</text>
</comment>
<dbReference type="SMART" id="SM00487">
    <property type="entry name" value="DEXDc"/>
    <property type="match status" value="1"/>
</dbReference>
<dbReference type="InterPro" id="IPR027417">
    <property type="entry name" value="P-loop_NTPase"/>
</dbReference>
<dbReference type="PROSITE" id="PS51194">
    <property type="entry name" value="HELICASE_CTER"/>
    <property type="match status" value="1"/>
</dbReference>
<comment type="catalytic activity">
    <reaction evidence="6">
        <text>ATP + H2O = ADP + phosphate + H(+)</text>
        <dbReference type="Rhea" id="RHEA:13065"/>
        <dbReference type="ChEBI" id="CHEBI:15377"/>
        <dbReference type="ChEBI" id="CHEBI:15378"/>
        <dbReference type="ChEBI" id="CHEBI:30616"/>
        <dbReference type="ChEBI" id="CHEBI:43474"/>
        <dbReference type="ChEBI" id="CHEBI:456216"/>
        <dbReference type="EC" id="3.6.4.13"/>
    </reaction>
</comment>
<evidence type="ECO:0000256" key="4">
    <source>
        <dbReference type="ARBA" id="ARBA00022840"/>
    </source>
</evidence>
<dbReference type="SMART" id="SM01178">
    <property type="entry name" value="DUF4217"/>
    <property type="match status" value="1"/>
</dbReference>
<evidence type="ECO:0000259" key="8">
    <source>
        <dbReference type="PROSITE" id="PS51192"/>
    </source>
</evidence>
<evidence type="ECO:0000256" key="2">
    <source>
        <dbReference type="ARBA" id="ARBA00022801"/>
    </source>
</evidence>
<evidence type="ECO:0000256" key="5">
    <source>
        <dbReference type="ARBA" id="ARBA00022884"/>
    </source>
</evidence>
<feature type="region of interest" description="Disordered" evidence="7">
    <location>
        <begin position="606"/>
        <end position="630"/>
    </location>
</feature>
<comment type="domain">
    <text evidence="6">The Q motif is unique to and characteristic of the DEAD box family of RNA helicases and controls ATP binding and hydrolysis.</text>
</comment>
<dbReference type="GO" id="GO:0005524">
    <property type="term" value="F:ATP binding"/>
    <property type="evidence" value="ECO:0007669"/>
    <property type="project" value="UniProtKB-UniRule"/>
</dbReference>
<feature type="region of interest" description="Disordered" evidence="7">
    <location>
        <begin position="1"/>
        <end position="21"/>
    </location>
</feature>
<dbReference type="SMART" id="SM00490">
    <property type="entry name" value="HELICc"/>
    <property type="match status" value="1"/>
</dbReference>
<dbReference type="PANTHER" id="PTHR24031">
    <property type="entry name" value="RNA HELICASE"/>
    <property type="match status" value="1"/>
</dbReference>
<dbReference type="GO" id="GO:0016787">
    <property type="term" value="F:hydrolase activity"/>
    <property type="evidence" value="ECO:0007669"/>
    <property type="project" value="UniProtKB-KW"/>
</dbReference>
<dbReference type="SUPFAM" id="SSF52540">
    <property type="entry name" value="P-loop containing nucleoside triphosphate hydrolases"/>
    <property type="match status" value="1"/>
</dbReference>
<comment type="caution">
    <text evidence="10">The sequence shown here is derived from an EMBL/GenBank/DDBJ whole genome shotgun (WGS) entry which is preliminary data.</text>
</comment>
<keyword evidence="1 6" id="KW-0547">Nucleotide-binding</keyword>
<dbReference type="CDD" id="cd18787">
    <property type="entry name" value="SF2_C_DEAD"/>
    <property type="match status" value="1"/>
</dbReference>
<proteinExistence type="inferred from homology"/>